<feature type="chain" id="PRO_5014750792" description="AB hydrolase-1 domain-containing protein" evidence="2">
    <location>
        <begin position="22"/>
        <end position="208"/>
    </location>
</feature>
<dbReference type="Pfam" id="PF12697">
    <property type="entry name" value="Abhydrolase_6"/>
    <property type="match status" value="1"/>
</dbReference>
<proteinExistence type="predicted"/>
<dbReference type="InterPro" id="IPR029058">
    <property type="entry name" value="AB_hydrolase_fold"/>
</dbReference>
<feature type="signal peptide" evidence="2">
    <location>
        <begin position="1"/>
        <end position="21"/>
    </location>
</feature>
<dbReference type="EMBL" id="OIVN01004081">
    <property type="protein sequence ID" value="SPD15346.1"/>
    <property type="molecule type" value="Genomic_DNA"/>
</dbReference>
<gene>
    <name evidence="4" type="ORF">FSB_LOCUS43228</name>
</gene>
<feature type="domain" description="AB hydrolase-1" evidence="3">
    <location>
        <begin position="23"/>
        <end position="112"/>
    </location>
</feature>
<name>A0A2N9HMG2_FAGSY</name>
<evidence type="ECO:0000256" key="1">
    <source>
        <dbReference type="ARBA" id="ARBA00022801"/>
    </source>
</evidence>
<organism evidence="4">
    <name type="scientific">Fagus sylvatica</name>
    <name type="common">Beechnut</name>
    <dbReference type="NCBI Taxonomy" id="28930"/>
    <lineage>
        <taxon>Eukaryota</taxon>
        <taxon>Viridiplantae</taxon>
        <taxon>Streptophyta</taxon>
        <taxon>Embryophyta</taxon>
        <taxon>Tracheophyta</taxon>
        <taxon>Spermatophyta</taxon>
        <taxon>Magnoliopsida</taxon>
        <taxon>eudicotyledons</taxon>
        <taxon>Gunneridae</taxon>
        <taxon>Pentapetalae</taxon>
        <taxon>rosids</taxon>
        <taxon>fabids</taxon>
        <taxon>Fagales</taxon>
        <taxon>Fagaceae</taxon>
        <taxon>Fagus</taxon>
    </lineage>
</organism>
<keyword evidence="1" id="KW-0378">Hydrolase</keyword>
<reference evidence="4" key="1">
    <citation type="submission" date="2018-02" db="EMBL/GenBank/DDBJ databases">
        <authorList>
            <person name="Cohen D.B."/>
            <person name="Kent A.D."/>
        </authorList>
    </citation>
    <scope>NUCLEOTIDE SEQUENCE</scope>
</reference>
<dbReference type="Gene3D" id="3.40.50.1820">
    <property type="entry name" value="alpha/beta hydrolase"/>
    <property type="match status" value="3"/>
</dbReference>
<dbReference type="InterPro" id="IPR045889">
    <property type="entry name" value="MES/HNL"/>
</dbReference>
<accession>A0A2N9HMG2</accession>
<sequence length="208" mass="22986">MAVLFFLVIQILAAAAPKVEKHFVLVHGACHGAWSWYKLKPRLESAGHRVTALDLAASGINMKAIQDVVLVGHSLGGLNLALAMDKYPEKVAVGVFLAAFMPDTRHKPSYVLDQDFELAKTLVRPGSLFIEDLSKAKNFSNEGYGSIPRVYVVCDEDLAIPVEFQRWMIENDVAKTDVMEIKGADHMAMLSKPEELCHCLLEIACKYA</sequence>
<evidence type="ECO:0000313" key="4">
    <source>
        <dbReference type="EMBL" id="SPD15346.1"/>
    </source>
</evidence>
<dbReference type="InterPro" id="IPR000073">
    <property type="entry name" value="AB_hydrolase_1"/>
</dbReference>
<keyword evidence="2" id="KW-0732">Signal</keyword>
<dbReference type="PANTHER" id="PTHR10992:SF1083">
    <property type="entry name" value="METHYLESTERASE 1"/>
    <property type="match status" value="1"/>
</dbReference>
<dbReference type="GO" id="GO:0009696">
    <property type="term" value="P:salicylic acid metabolic process"/>
    <property type="evidence" value="ECO:0007669"/>
    <property type="project" value="TreeGrafter"/>
</dbReference>
<evidence type="ECO:0000256" key="2">
    <source>
        <dbReference type="SAM" id="SignalP"/>
    </source>
</evidence>
<dbReference type="GO" id="GO:0080031">
    <property type="term" value="F:methyl salicylate esterase activity"/>
    <property type="evidence" value="ECO:0007669"/>
    <property type="project" value="TreeGrafter"/>
</dbReference>
<protein>
    <recommendedName>
        <fullName evidence="3">AB hydrolase-1 domain-containing protein</fullName>
    </recommendedName>
</protein>
<dbReference type="AlphaFoldDB" id="A0A2N9HMG2"/>
<dbReference type="GO" id="GO:0080032">
    <property type="term" value="F:methyl jasmonate esterase activity"/>
    <property type="evidence" value="ECO:0007669"/>
    <property type="project" value="TreeGrafter"/>
</dbReference>
<dbReference type="PANTHER" id="PTHR10992">
    <property type="entry name" value="METHYLESTERASE FAMILY MEMBER"/>
    <property type="match status" value="1"/>
</dbReference>
<dbReference type="GO" id="GO:0080030">
    <property type="term" value="F:methyl indole-3-acetate esterase activity"/>
    <property type="evidence" value="ECO:0007669"/>
    <property type="project" value="TreeGrafter"/>
</dbReference>
<dbReference type="GO" id="GO:0009694">
    <property type="term" value="P:jasmonic acid metabolic process"/>
    <property type="evidence" value="ECO:0007669"/>
    <property type="project" value="TreeGrafter"/>
</dbReference>
<evidence type="ECO:0000259" key="3">
    <source>
        <dbReference type="Pfam" id="PF12697"/>
    </source>
</evidence>
<dbReference type="SUPFAM" id="SSF53474">
    <property type="entry name" value="alpha/beta-Hydrolases"/>
    <property type="match status" value="1"/>
</dbReference>